<proteinExistence type="predicted"/>
<dbReference type="Gramene" id="Psat04G0130200-T1">
    <property type="protein sequence ID" value="KAI5416198.1"/>
    <property type="gene ID" value="KIW84_041302"/>
</dbReference>
<comment type="caution">
    <text evidence="1">The sequence shown here is derived from an EMBL/GenBank/DDBJ whole genome shotgun (WGS) entry which is preliminary data.</text>
</comment>
<dbReference type="AlphaFoldDB" id="A0A9D5AP46"/>
<sequence>MTNTRSQGMENGAAVTSNLTGTQQDVDLSHFLLIEKSSRHAELQWTSCSDLSHSSVDIGSLFLYFIPRIVQIPGSFGIQSLITLKVIDITLTLHSTWHIMSQDWHQENSSVQRKEQGTLVALTHCLSYLALLVVGIPPR</sequence>
<keyword evidence="2" id="KW-1185">Reference proteome</keyword>
<name>A0A9D5AP46_PEA</name>
<gene>
    <name evidence="1" type="ORF">KIW84_041302</name>
</gene>
<dbReference type="EMBL" id="JAMSHJ010000004">
    <property type="protein sequence ID" value="KAI5416198.1"/>
    <property type="molecule type" value="Genomic_DNA"/>
</dbReference>
<protein>
    <submittedName>
        <fullName evidence="1">Uncharacterized protein</fullName>
    </submittedName>
</protein>
<accession>A0A9D5AP46</accession>
<reference evidence="1 2" key="1">
    <citation type="journal article" date="2022" name="Nat. Genet.">
        <title>Improved pea reference genome and pan-genome highlight genomic features and evolutionary characteristics.</title>
        <authorList>
            <person name="Yang T."/>
            <person name="Liu R."/>
            <person name="Luo Y."/>
            <person name="Hu S."/>
            <person name="Wang D."/>
            <person name="Wang C."/>
            <person name="Pandey M.K."/>
            <person name="Ge S."/>
            <person name="Xu Q."/>
            <person name="Li N."/>
            <person name="Li G."/>
            <person name="Huang Y."/>
            <person name="Saxena R.K."/>
            <person name="Ji Y."/>
            <person name="Li M."/>
            <person name="Yan X."/>
            <person name="He Y."/>
            <person name="Liu Y."/>
            <person name="Wang X."/>
            <person name="Xiang C."/>
            <person name="Varshney R.K."/>
            <person name="Ding H."/>
            <person name="Gao S."/>
            <person name="Zong X."/>
        </authorList>
    </citation>
    <scope>NUCLEOTIDE SEQUENCE [LARGE SCALE GENOMIC DNA]</scope>
    <source>
        <strain evidence="1 2">cv. Zhongwan 6</strain>
    </source>
</reference>
<dbReference type="Proteomes" id="UP001058974">
    <property type="component" value="Chromosome 4"/>
</dbReference>
<evidence type="ECO:0000313" key="2">
    <source>
        <dbReference type="Proteomes" id="UP001058974"/>
    </source>
</evidence>
<organism evidence="1 2">
    <name type="scientific">Pisum sativum</name>
    <name type="common">Garden pea</name>
    <name type="synonym">Lathyrus oleraceus</name>
    <dbReference type="NCBI Taxonomy" id="3888"/>
    <lineage>
        <taxon>Eukaryota</taxon>
        <taxon>Viridiplantae</taxon>
        <taxon>Streptophyta</taxon>
        <taxon>Embryophyta</taxon>
        <taxon>Tracheophyta</taxon>
        <taxon>Spermatophyta</taxon>
        <taxon>Magnoliopsida</taxon>
        <taxon>eudicotyledons</taxon>
        <taxon>Gunneridae</taxon>
        <taxon>Pentapetalae</taxon>
        <taxon>rosids</taxon>
        <taxon>fabids</taxon>
        <taxon>Fabales</taxon>
        <taxon>Fabaceae</taxon>
        <taxon>Papilionoideae</taxon>
        <taxon>50 kb inversion clade</taxon>
        <taxon>NPAAA clade</taxon>
        <taxon>Hologalegina</taxon>
        <taxon>IRL clade</taxon>
        <taxon>Fabeae</taxon>
        <taxon>Lathyrus</taxon>
    </lineage>
</organism>
<evidence type="ECO:0000313" key="1">
    <source>
        <dbReference type="EMBL" id="KAI5416198.1"/>
    </source>
</evidence>